<sequence length="63" mass="7377">MSKIVCYQFLQTYRDRMLVAVAYIIVTLLMLIMLLKKGRSKLMLLYFILELYFGAVAVASYMD</sequence>
<gene>
    <name evidence="2" type="ORF">D7032_05655</name>
</gene>
<evidence type="ECO:0000256" key="1">
    <source>
        <dbReference type="SAM" id="Phobius"/>
    </source>
</evidence>
<dbReference type="RefSeq" id="WP_342172966.1">
    <property type="nucleotide sequence ID" value="NZ_CP032664.1"/>
</dbReference>
<name>A0A7T8IP20_9GAMM</name>
<keyword evidence="1" id="KW-1133">Transmembrane helix</keyword>
<keyword evidence="1" id="KW-0472">Membrane</keyword>
<feature type="transmembrane region" description="Helical" evidence="1">
    <location>
        <begin position="42"/>
        <end position="62"/>
    </location>
</feature>
<keyword evidence="1" id="KW-0812">Transmembrane</keyword>
<protein>
    <submittedName>
        <fullName evidence="2">Uncharacterized protein</fullName>
    </submittedName>
</protein>
<dbReference type="AlphaFoldDB" id="A0A7T8IP20"/>
<feature type="transmembrane region" description="Helical" evidence="1">
    <location>
        <begin position="17"/>
        <end position="35"/>
    </location>
</feature>
<dbReference type="EMBL" id="CP032664">
    <property type="protein sequence ID" value="QQO82778.1"/>
    <property type="molecule type" value="Genomic_DNA"/>
</dbReference>
<evidence type="ECO:0000313" key="2">
    <source>
        <dbReference type="EMBL" id="QQO82778.1"/>
    </source>
</evidence>
<accession>A0A7T8IP20</accession>
<organism evidence="2">
    <name type="scientific">Shewanella algae</name>
    <dbReference type="NCBI Taxonomy" id="38313"/>
    <lineage>
        <taxon>Bacteria</taxon>
        <taxon>Pseudomonadati</taxon>
        <taxon>Pseudomonadota</taxon>
        <taxon>Gammaproteobacteria</taxon>
        <taxon>Alteromonadales</taxon>
        <taxon>Shewanellaceae</taxon>
        <taxon>Shewanella</taxon>
    </lineage>
</organism>
<reference evidence="2" key="1">
    <citation type="submission" date="2018-09" db="EMBL/GenBank/DDBJ databases">
        <title>Genome sequencing and analysis.</title>
        <authorList>
            <person name="Huang Y.-T."/>
        </authorList>
    </citation>
    <scope>NUCLEOTIDE SEQUENCE</scope>
    <source>
        <strain evidence="2">HIDE</strain>
    </source>
</reference>
<proteinExistence type="predicted"/>